<dbReference type="Proteomes" id="UP000217790">
    <property type="component" value="Unassembled WGS sequence"/>
</dbReference>
<reference evidence="4" key="1">
    <citation type="journal article" date="2017" name="Nat. Ecol. Evol.">
        <title>Genome expansion and lineage-specific genetic innovations in the forest pathogenic fungi Armillaria.</title>
        <authorList>
            <person name="Sipos G."/>
            <person name="Prasanna A.N."/>
            <person name="Walter M.C."/>
            <person name="O'Connor E."/>
            <person name="Balint B."/>
            <person name="Krizsan K."/>
            <person name="Kiss B."/>
            <person name="Hess J."/>
            <person name="Varga T."/>
            <person name="Slot J."/>
            <person name="Riley R."/>
            <person name="Boka B."/>
            <person name="Rigling D."/>
            <person name="Barry K."/>
            <person name="Lee J."/>
            <person name="Mihaltcheva S."/>
            <person name="LaButti K."/>
            <person name="Lipzen A."/>
            <person name="Waldron R."/>
            <person name="Moloney N.M."/>
            <person name="Sperisen C."/>
            <person name="Kredics L."/>
            <person name="Vagvoelgyi C."/>
            <person name="Patrignani A."/>
            <person name="Fitzpatrick D."/>
            <person name="Nagy I."/>
            <person name="Doyle S."/>
            <person name="Anderson J.B."/>
            <person name="Grigoriev I.V."/>
            <person name="Gueldener U."/>
            <person name="Muensterkoetter M."/>
            <person name="Nagy L.G."/>
        </authorList>
    </citation>
    <scope>NUCLEOTIDE SEQUENCE [LARGE SCALE GENOMIC DNA]</scope>
    <source>
        <strain evidence="4">Ar21-2</strain>
    </source>
</reference>
<evidence type="ECO:0000313" key="3">
    <source>
        <dbReference type="EMBL" id="PBK96150.1"/>
    </source>
</evidence>
<keyword evidence="4" id="KW-1185">Reference proteome</keyword>
<evidence type="ECO:0000256" key="1">
    <source>
        <dbReference type="SAM" id="MobiDB-lite"/>
    </source>
</evidence>
<organism evidence="3 4">
    <name type="scientific">Armillaria gallica</name>
    <name type="common">Bulbous honey fungus</name>
    <name type="synonym">Armillaria bulbosa</name>
    <dbReference type="NCBI Taxonomy" id="47427"/>
    <lineage>
        <taxon>Eukaryota</taxon>
        <taxon>Fungi</taxon>
        <taxon>Dikarya</taxon>
        <taxon>Basidiomycota</taxon>
        <taxon>Agaricomycotina</taxon>
        <taxon>Agaricomycetes</taxon>
        <taxon>Agaricomycetidae</taxon>
        <taxon>Agaricales</taxon>
        <taxon>Marasmiineae</taxon>
        <taxon>Physalacriaceae</taxon>
        <taxon>Armillaria</taxon>
    </lineage>
</organism>
<proteinExistence type="predicted"/>
<dbReference type="AlphaFoldDB" id="A0A2H3DQ16"/>
<evidence type="ECO:0000313" key="4">
    <source>
        <dbReference type="Proteomes" id="UP000217790"/>
    </source>
</evidence>
<dbReference type="OMA" id="ESSALYM"/>
<name>A0A2H3DQ16_ARMGA</name>
<feature type="transmembrane region" description="Helical" evidence="2">
    <location>
        <begin position="154"/>
        <end position="176"/>
    </location>
</feature>
<sequence>METSLPTHCRHLKSSRVIFERLDRGLNSIILEALLHGLYTGIIAITLWTMLIVTLYVLRTATFAMDLAFKHRAFIEHGHDHCNVYTALLDHGTWGRANYLVSQITGGISILLVDATIIWRCWVVWVYRWRIVFLPLFHKSIKTRVLAAQIPSQLIYLLLTLTTTIMCTVLIVYRIARFAHRLIFFRSIISALIESSAIDTLSLMVYLVVQRGDGMAADYADIIFPYAREIAPILLILRVAAISNSSSGDKESNVSVNISDIHFRPMGESTSSDNHSEQRFSGSRGIHTAETV</sequence>
<gene>
    <name evidence="3" type="ORF">ARMGADRAFT_1028352</name>
</gene>
<dbReference type="OrthoDB" id="3265004at2759"/>
<keyword evidence="2" id="KW-0812">Transmembrane</keyword>
<feature type="region of interest" description="Disordered" evidence="1">
    <location>
        <begin position="267"/>
        <end position="292"/>
    </location>
</feature>
<keyword evidence="2" id="KW-1133">Transmembrane helix</keyword>
<accession>A0A2H3DQ16</accession>
<feature type="transmembrane region" description="Helical" evidence="2">
    <location>
        <begin position="38"/>
        <end position="58"/>
    </location>
</feature>
<dbReference type="EMBL" id="KZ293651">
    <property type="protein sequence ID" value="PBK96150.1"/>
    <property type="molecule type" value="Genomic_DNA"/>
</dbReference>
<evidence type="ECO:0000256" key="2">
    <source>
        <dbReference type="SAM" id="Phobius"/>
    </source>
</evidence>
<keyword evidence="2" id="KW-0472">Membrane</keyword>
<dbReference type="InParanoid" id="A0A2H3DQ16"/>
<feature type="transmembrane region" description="Helical" evidence="2">
    <location>
        <begin position="104"/>
        <end position="127"/>
    </location>
</feature>
<protein>
    <submittedName>
        <fullName evidence="3">Uncharacterized protein</fullName>
    </submittedName>
</protein>